<keyword evidence="1" id="KW-1133">Transmembrane helix</keyword>
<proteinExistence type="predicted"/>
<evidence type="ECO:0000313" key="3">
    <source>
        <dbReference type="EMBL" id="MDT0306647.1"/>
    </source>
</evidence>
<keyword evidence="2" id="KW-0732">Signal</keyword>
<dbReference type="InterPro" id="IPR021215">
    <property type="entry name" value="DUF2752"/>
</dbReference>
<feature type="chain" id="PRO_5045763831" evidence="2">
    <location>
        <begin position="24"/>
        <end position="144"/>
    </location>
</feature>
<dbReference type="RefSeq" id="WP_311629586.1">
    <property type="nucleotide sequence ID" value="NZ_JAVREN010000007.1"/>
</dbReference>
<feature type="transmembrane region" description="Helical" evidence="1">
    <location>
        <begin position="67"/>
        <end position="92"/>
    </location>
</feature>
<sequence length="144" mass="14205">MRPTPSALAAPLAAAAVTAAALAFVAAADPGRPGVFPACPVLAWWGLYCPGCGGLRSAHALAHGDPAAALGANALAVAAFAAWAVVLAGWLLRAARGRSPLRAHPAPRARAPGSRALRAPAPALLGTAAFTILRNLEAGAALTP</sequence>
<gene>
    <name evidence="3" type="ORF">RM780_06685</name>
</gene>
<evidence type="ECO:0000256" key="1">
    <source>
        <dbReference type="SAM" id="Phobius"/>
    </source>
</evidence>
<organism evidence="3 4">
    <name type="scientific">Streptomyces boetiae</name>
    <dbReference type="NCBI Taxonomy" id="3075541"/>
    <lineage>
        <taxon>Bacteria</taxon>
        <taxon>Bacillati</taxon>
        <taxon>Actinomycetota</taxon>
        <taxon>Actinomycetes</taxon>
        <taxon>Kitasatosporales</taxon>
        <taxon>Streptomycetaceae</taxon>
        <taxon>Streptomyces</taxon>
    </lineage>
</organism>
<dbReference type="Proteomes" id="UP001183388">
    <property type="component" value="Unassembled WGS sequence"/>
</dbReference>
<keyword evidence="1" id="KW-0812">Transmembrane</keyword>
<reference evidence="4" key="1">
    <citation type="submission" date="2023-07" db="EMBL/GenBank/DDBJ databases">
        <title>30 novel species of actinomycetes from the DSMZ collection.</title>
        <authorList>
            <person name="Nouioui I."/>
        </authorList>
    </citation>
    <scope>NUCLEOTIDE SEQUENCE [LARGE SCALE GENOMIC DNA]</scope>
    <source>
        <strain evidence="4">DSM 44917</strain>
    </source>
</reference>
<accession>A0ABU2L502</accession>
<keyword evidence="1" id="KW-0472">Membrane</keyword>
<comment type="caution">
    <text evidence="3">The sequence shown here is derived from an EMBL/GenBank/DDBJ whole genome shotgun (WGS) entry which is preliminary data.</text>
</comment>
<feature type="signal peptide" evidence="2">
    <location>
        <begin position="1"/>
        <end position="23"/>
    </location>
</feature>
<dbReference type="EMBL" id="JAVREN010000007">
    <property type="protein sequence ID" value="MDT0306647.1"/>
    <property type="molecule type" value="Genomic_DNA"/>
</dbReference>
<keyword evidence="4" id="KW-1185">Reference proteome</keyword>
<evidence type="ECO:0000313" key="4">
    <source>
        <dbReference type="Proteomes" id="UP001183388"/>
    </source>
</evidence>
<evidence type="ECO:0000256" key="2">
    <source>
        <dbReference type="SAM" id="SignalP"/>
    </source>
</evidence>
<dbReference type="Pfam" id="PF10825">
    <property type="entry name" value="DUF2752"/>
    <property type="match status" value="1"/>
</dbReference>
<protein>
    <submittedName>
        <fullName evidence="3">DUF2752 domain-containing protein</fullName>
    </submittedName>
</protein>
<name>A0ABU2L502_9ACTN</name>